<keyword evidence="2" id="KW-1185">Reference proteome</keyword>
<dbReference type="InterPro" id="IPR023401">
    <property type="entry name" value="ODC_N"/>
</dbReference>
<protein>
    <submittedName>
        <fullName evidence="1">Ornithine cyclodeaminase/alanine dehydrogenase-like protein (Mu-crystallin family)</fullName>
    </submittedName>
</protein>
<dbReference type="PIRSF" id="PIRSF001439">
    <property type="entry name" value="CryM"/>
    <property type="match status" value="1"/>
</dbReference>
<dbReference type="RefSeq" id="WP_184303111.1">
    <property type="nucleotide sequence ID" value="NZ_JACHLP010000008.1"/>
</dbReference>
<sequence>MQIHEAQATAALLPFDQLIPAVAQAMRDLRDGRIHASPRTVLPLPEGGSYLAMPCTDSRYAVTKLVAVTPANRALGAPTIQGRVIVSEAVSGTPLMILDGSVITARRTAAVTLLGIETLLGQAPASIALVGTGSQARMHALAMSERWPGVELRCVGRSAMQSKLFAASLSEQGISPIKALPLEQALEGATVAVAATTSLSAVLPQEVAPDTLIVGLGSFTPQMAELPAAQVRGRQLWVDDLQGARHEAGDLLQAGVDWSRVHPLAEALDGQTALRRPMLFKTVGHAAWDLAAVRVALATQA</sequence>
<name>A0A840LH04_9BURK</name>
<dbReference type="SUPFAM" id="SSF51735">
    <property type="entry name" value="NAD(P)-binding Rossmann-fold domains"/>
    <property type="match status" value="1"/>
</dbReference>
<comment type="caution">
    <text evidence="1">The sequence shown here is derived from an EMBL/GenBank/DDBJ whole genome shotgun (WGS) entry which is preliminary data.</text>
</comment>
<dbReference type="Proteomes" id="UP000562027">
    <property type="component" value="Unassembled WGS sequence"/>
</dbReference>
<evidence type="ECO:0000313" key="2">
    <source>
        <dbReference type="Proteomes" id="UP000562027"/>
    </source>
</evidence>
<dbReference type="Gene3D" id="3.40.50.720">
    <property type="entry name" value="NAD(P)-binding Rossmann-like Domain"/>
    <property type="match status" value="1"/>
</dbReference>
<proteinExistence type="predicted"/>
<dbReference type="InterPro" id="IPR003462">
    <property type="entry name" value="ODC_Mu_crystall"/>
</dbReference>
<dbReference type="PANTHER" id="PTHR13812:SF19">
    <property type="entry name" value="KETIMINE REDUCTASE MU-CRYSTALLIN"/>
    <property type="match status" value="1"/>
</dbReference>
<accession>A0A840LH04</accession>
<dbReference type="InterPro" id="IPR036291">
    <property type="entry name" value="NAD(P)-bd_dom_sf"/>
</dbReference>
<dbReference type="PANTHER" id="PTHR13812">
    <property type="entry name" value="KETIMINE REDUCTASE MU-CRYSTALLIN"/>
    <property type="match status" value="1"/>
</dbReference>
<dbReference type="Pfam" id="PF02423">
    <property type="entry name" value="OCD_Mu_crystall"/>
    <property type="match status" value="1"/>
</dbReference>
<dbReference type="Gene3D" id="3.30.1780.10">
    <property type="entry name" value="ornithine cyclodeaminase, domain 1"/>
    <property type="match status" value="1"/>
</dbReference>
<dbReference type="GO" id="GO:0005737">
    <property type="term" value="C:cytoplasm"/>
    <property type="evidence" value="ECO:0007669"/>
    <property type="project" value="TreeGrafter"/>
</dbReference>
<dbReference type="NCBIfam" id="NF005603">
    <property type="entry name" value="PRK07340.1"/>
    <property type="match status" value="1"/>
</dbReference>
<gene>
    <name evidence="1" type="ORF">HNP55_003856</name>
</gene>
<reference evidence="1 2" key="1">
    <citation type="submission" date="2020-08" db="EMBL/GenBank/DDBJ databases">
        <title>Functional genomics of gut bacteria from endangered species of beetles.</title>
        <authorList>
            <person name="Carlos-Shanley C."/>
        </authorList>
    </citation>
    <scope>NUCLEOTIDE SEQUENCE [LARGE SCALE GENOMIC DNA]</scope>
    <source>
        <strain evidence="1 2">S00239</strain>
    </source>
</reference>
<dbReference type="AlphaFoldDB" id="A0A840LH04"/>
<evidence type="ECO:0000313" key="1">
    <source>
        <dbReference type="EMBL" id="MBB4845309.1"/>
    </source>
</evidence>
<dbReference type="EMBL" id="JACHLP010000008">
    <property type="protein sequence ID" value="MBB4845309.1"/>
    <property type="molecule type" value="Genomic_DNA"/>
</dbReference>
<organism evidence="1 2">
    <name type="scientific">Roseateles oligotrophus</name>
    <dbReference type="NCBI Taxonomy" id="1769250"/>
    <lineage>
        <taxon>Bacteria</taxon>
        <taxon>Pseudomonadati</taxon>
        <taxon>Pseudomonadota</taxon>
        <taxon>Betaproteobacteria</taxon>
        <taxon>Burkholderiales</taxon>
        <taxon>Sphaerotilaceae</taxon>
        <taxon>Roseateles</taxon>
    </lineage>
</organism>